<comment type="caution">
    <text evidence="2">The sequence shown here is derived from an EMBL/GenBank/DDBJ whole genome shotgun (WGS) entry which is preliminary data.</text>
</comment>
<gene>
    <name evidence="2" type="ORF">ACFPJA_17915</name>
</gene>
<evidence type="ECO:0000313" key="2">
    <source>
        <dbReference type="EMBL" id="MFC5136579.1"/>
    </source>
</evidence>
<name>A0ABD5QWV9_9EURY</name>
<accession>A0ABD5QWV9</accession>
<organism evidence="2 3">
    <name type="scientific">Halorubrum glutamatedens</name>
    <dbReference type="NCBI Taxonomy" id="2707018"/>
    <lineage>
        <taxon>Archaea</taxon>
        <taxon>Methanobacteriati</taxon>
        <taxon>Methanobacteriota</taxon>
        <taxon>Stenosarchaea group</taxon>
        <taxon>Halobacteria</taxon>
        <taxon>Halobacteriales</taxon>
        <taxon>Haloferacaceae</taxon>
        <taxon>Halorubrum</taxon>
    </lineage>
</organism>
<dbReference type="AlphaFoldDB" id="A0ABD5QWV9"/>
<evidence type="ECO:0000256" key="1">
    <source>
        <dbReference type="SAM" id="MobiDB-lite"/>
    </source>
</evidence>
<reference evidence="2 3" key="1">
    <citation type="journal article" date="2019" name="Int. J. Syst. Evol. Microbiol.">
        <title>The Global Catalogue of Microorganisms (GCM) 10K type strain sequencing project: providing services to taxonomists for standard genome sequencing and annotation.</title>
        <authorList>
            <consortium name="The Broad Institute Genomics Platform"/>
            <consortium name="The Broad Institute Genome Sequencing Center for Infectious Disease"/>
            <person name="Wu L."/>
            <person name="Ma J."/>
        </authorList>
    </citation>
    <scope>NUCLEOTIDE SEQUENCE [LARGE SCALE GENOMIC DNA]</scope>
    <source>
        <strain evidence="2 3">CGMCC 1.16026</strain>
    </source>
</reference>
<evidence type="ECO:0008006" key="4">
    <source>
        <dbReference type="Google" id="ProtNLM"/>
    </source>
</evidence>
<dbReference type="RefSeq" id="WP_136516539.1">
    <property type="nucleotide sequence ID" value="NZ_JBHSKV010000029.1"/>
</dbReference>
<feature type="region of interest" description="Disordered" evidence="1">
    <location>
        <begin position="1"/>
        <end position="22"/>
    </location>
</feature>
<dbReference type="Proteomes" id="UP001596145">
    <property type="component" value="Unassembled WGS sequence"/>
</dbReference>
<evidence type="ECO:0000313" key="3">
    <source>
        <dbReference type="Proteomes" id="UP001596145"/>
    </source>
</evidence>
<protein>
    <recommendedName>
        <fullName evidence="4">Protein NO VEIN C-terminal domain-containing protein</fullName>
    </recommendedName>
</protein>
<proteinExistence type="predicted"/>
<keyword evidence="3" id="KW-1185">Reference proteome</keyword>
<sequence>MVKRHNDNDDTNDVSPPEEPAATPLFSAADLDIGDYPVVHIPEKRLYMLQEYARRIADASRGSVENHRTGKVGEDAVAKPLGARGSIDLEVYADGGDGGVDLNHRGATIDVKTVGQHRSDPALTVDAYEQLRADYYVLASRISETDVRLVGYAPRQFVANAPVRSYRGGDYHFVEQDYLFPFPRHL</sequence>
<dbReference type="EMBL" id="JBHSKV010000029">
    <property type="protein sequence ID" value="MFC5136579.1"/>
    <property type="molecule type" value="Genomic_DNA"/>
</dbReference>